<dbReference type="Gene3D" id="2.60.120.260">
    <property type="entry name" value="Galactose-binding domain-like"/>
    <property type="match status" value="1"/>
</dbReference>
<sequence length="389" mass="40803">MRSCPACGSANGESDDFCGNCGSYLGWSQERPEPAPAPEPAPEPAPAPPPMSAWPTRTPPPDAAPPGPASAPPAEAAPVARPATAEAAPSTAPAPRPPDAAPRTGTPGPAPRPPAPRTPAASPSHAADPDPVLPVRPAKPVAQRPVVRPVAAQETPDGPPCPACGTPNAPDRQFCRRCAARLRPSAPEAPLPWWRTVWPFRRTVRNGSDGRWLRRGILLLFVAALLVTGFLLLPAGRYVFEDVRDKLGGTTAVSPSKVTASAQAPGHPATAATDGITNEYWGAPALDASLTCDFEDPFRLVGIVVHTGSSVEPEEFRRTARPVRAELRVTTADGGTDTRTVTFDDKPGEQDVRMGISDVVSVQLILRDAAGPVGEQPVALGEIEFFRRS</sequence>
<feature type="compositionally biased region" description="Low complexity" evidence="1">
    <location>
        <begin position="118"/>
        <end position="153"/>
    </location>
</feature>
<evidence type="ECO:0000256" key="2">
    <source>
        <dbReference type="SAM" id="Phobius"/>
    </source>
</evidence>
<name>A0ABU2RD47_9ACTN</name>
<evidence type="ECO:0000256" key="1">
    <source>
        <dbReference type="SAM" id="MobiDB-lite"/>
    </source>
</evidence>
<feature type="compositionally biased region" description="Pro residues" evidence="1">
    <location>
        <begin position="34"/>
        <end position="71"/>
    </location>
</feature>
<protein>
    <submittedName>
        <fullName evidence="3">Zinc ribbon domain-containing protein</fullName>
    </submittedName>
</protein>
<dbReference type="Proteomes" id="UP001183777">
    <property type="component" value="Unassembled WGS sequence"/>
</dbReference>
<dbReference type="EMBL" id="JAVREX010000001">
    <property type="protein sequence ID" value="MDT0426729.1"/>
    <property type="molecule type" value="Genomic_DNA"/>
</dbReference>
<proteinExistence type="predicted"/>
<comment type="caution">
    <text evidence="3">The sequence shown here is derived from an EMBL/GenBank/DDBJ whole genome shotgun (WGS) entry which is preliminary data.</text>
</comment>
<keyword evidence="2" id="KW-0812">Transmembrane</keyword>
<keyword evidence="2" id="KW-1133">Transmembrane helix</keyword>
<dbReference type="InterPro" id="IPR008979">
    <property type="entry name" value="Galactose-bd-like_sf"/>
</dbReference>
<dbReference type="InterPro" id="IPR057561">
    <property type="entry name" value="NADase_transloc"/>
</dbReference>
<dbReference type="PRINTS" id="PR01217">
    <property type="entry name" value="PRICHEXTENSN"/>
</dbReference>
<gene>
    <name evidence="3" type="ORF">RM649_03590</name>
</gene>
<reference evidence="4" key="1">
    <citation type="submission" date="2023-07" db="EMBL/GenBank/DDBJ databases">
        <title>30 novel species of actinomycetes from the DSMZ collection.</title>
        <authorList>
            <person name="Nouioui I."/>
        </authorList>
    </citation>
    <scope>NUCLEOTIDE SEQUENCE [LARGE SCALE GENOMIC DNA]</scope>
    <source>
        <strain evidence="4">DSM 41770</strain>
    </source>
</reference>
<feature type="compositionally biased region" description="Pro residues" evidence="1">
    <location>
        <begin position="108"/>
        <end position="117"/>
    </location>
</feature>
<accession>A0ABU2RD47</accession>
<dbReference type="RefSeq" id="WP_311654843.1">
    <property type="nucleotide sequence ID" value="NZ_JAVREX010000001.1"/>
</dbReference>
<feature type="region of interest" description="Disordered" evidence="1">
    <location>
        <begin position="1"/>
        <end position="167"/>
    </location>
</feature>
<keyword evidence="4" id="KW-1185">Reference proteome</keyword>
<feature type="transmembrane region" description="Helical" evidence="2">
    <location>
        <begin position="217"/>
        <end position="240"/>
    </location>
</feature>
<evidence type="ECO:0000313" key="4">
    <source>
        <dbReference type="Proteomes" id="UP001183777"/>
    </source>
</evidence>
<evidence type="ECO:0000313" key="3">
    <source>
        <dbReference type="EMBL" id="MDT0426729.1"/>
    </source>
</evidence>
<feature type="compositionally biased region" description="Low complexity" evidence="1">
    <location>
        <begin position="72"/>
        <end position="91"/>
    </location>
</feature>
<dbReference type="SUPFAM" id="SSF49785">
    <property type="entry name" value="Galactose-binding domain-like"/>
    <property type="match status" value="1"/>
</dbReference>
<dbReference type="NCBIfam" id="NF047619">
    <property type="entry name" value="NADase_discoid"/>
    <property type="match status" value="1"/>
</dbReference>
<keyword evidence="2" id="KW-0472">Membrane</keyword>
<organism evidence="3 4">
    <name type="scientific">Streptomyces salyersiae</name>
    <dbReference type="NCBI Taxonomy" id="3075530"/>
    <lineage>
        <taxon>Bacteria</taxon>
        <taxon>Bacillati</taxon>
        <taxon>Actinomycetota</taxon>
        <taxon>Actinomycetes</taxon>
        <taxon>Kitasatosporales</taxon>
        <taxon>Streptomycetaceae</taxon>
        <taxon>Streptomyces</taxon>
    </lineage>
</organism>